<dbReference type="GO" id="GO:0016787">
    <property type="term" value="F:hydrolase activity"/>
    <property type="evidence" value="ECO:0007669"/>
    <property type="project" value="UniProtKB-KW"/>
</dbReference>
<evidence type="ECO:0008006" key="6">
    <source>
        <dbReference type="Google" id="ProtNLM"/>
    </source>
</evidence>
<dbReference type="InterPro" id="IPR050582">
    <property type="entry name" value="HAD-like_SerB"/>
</dbReference>
<dbReference type="NCBIfam" id="TIGR01490">
    <property type="entry name" value="HAD-SF-IB-hyp1"/>
    <property type="match status" value="1"/>
</dbReference>
<dbReference type="SUPFAM" id="SSF56784">
    <property type="entry name" value="HAD-like"/>
    <property type="match status" value="1"/>
</dbReference>
<organism evidence="5">
    <name type="scientific">uncultured Chloroflexia bacterium</name>
    <dbReference type="NCBI Taxonomy" id="1672391"/>
    <lineage>
        <taxon>Bacteria</taxon>
        <taxon>Bacillati</taxon>
        <taxon>Chloroflexota</taxon>
        <taxon>Chloroflexia</taxon>
        <taxon>environmental samples</taxon>
    </lineage>
</organism>
<dbReference type="InterPro" id="IPR023214">
    <property type="entry name" value="HAD_sf"/>
</dbReference>
<comment type="similarity">
    <text evidence="1">Belongs to the HAD-like hydrolase superfamily. SerB family.</text>
</comment>
<keyword evidence="2" id="KW-0479">Metal-binding</keyword>
<name>A0A6J4MGX0_9CHLR</name>
<dbReference type="NCBIfam" id="TIGR01488">
    <property type="entry name" value="HAD-SF-IB"/>
    <property type="match status" value="1"/>
</dbReference>
<evidence type="ECO:0000313" key="5">
    <source>
        <dbReference type="EMBL" id="CAA9357627.1"/>
    </source>
</evidence>
<dbReference type="InterPro" id="IPR036412">
    <property type="entry name" value="HAD-like_sf"/>
</dbReference>
<gene>
    <name evidence="5" type="ORF">AVDCRST_MAG93-7446</name>
</gene>
<accession>A0A6J4MGX0</accession>
<evidence type="ECO:0000256" key="1">
    <source>
        <dbReference type="ARBA" id="ARBA00009184"/>
    </source>
</evidence>
<dbReference type="PANTHER" id="PTHR43344:SF13">
    <property type="entry name" value="PHOSPHATASE RV3661-RELATED"/>
    <property type="match status" value="1"/>
</dbReference>
<keyword evidence="3" id="KW-0378">Hydrolase</keyword>
<evidence type="ECO:0000256" key="3">
    <source>
        <dbReference type="ARBA" id="ARBA00022801"/>
    </source>
</evidence>
<dbReference type="Gene3D" id="1.20.1440.100">
    <property type="entry name" value="SG protein - dephosphorylation function"/>
    <property type="match status" value="1"/>
</dbReference>
<dbReference type="InterPro" id="IPR006385">
    <property type="entry name" value="HAD_hydro_SerB1"/>
</dbReference>
<evidence type="ECO:0000256" key="2">
    <source>
        <dbReference type="ARBA" id="ARBA00022723"/>
    </source>
</evidence>
<reference evidence="5" key="1">
    <citation type="submission" date="2020-02" db="EMBL/GenBank/DDBJ databases">
        <authorList>
            <person name="Meier V. D."/>
        </authorList>
    </citation>
    <scope>NUCLEOTIDE SEQUENCE</scope>
    <source>
        <strain evidence="5">AVDCRST_MAG93</strain>
    </source>
</reference>
<evidence type="ECO:0000256" key="4">
    <source>
        <dbReference type="ARBA" id="ARBA00022842"/>
    </source>
</evidence>
<keyword evidence="4" id="KW-0460">Magnesium</keyword>
<dbReference type="PANTHER" id="PTHR43344">
    <property type="entry name" value="PHOSPHOSERINE PHOSPHATASE"/>
    <property type="match status" value="1"/>
</dbReference>
<proteinExistence type="inferred from homology"/>
<sequence length="217" mass="22978">MTAVFSDVEGTLVDGSIPQVALAVGRANHLFGLSKRVQIATLERVGRLAPKLDRPLQLYALLRATAGMRPAEVERWVSALVPALTARFKPGTWRLLQAHQAAGLPLVLVSGGLHEAIVGLATELGAQGEGTKIRQRNGRYAGSVDGSVCQGEGKAERARAVLAARGYDPAGCYAYGDTASDIPFLALFGHPHAVDPDSKLAAEAQRRGWPIISGREP</sequence>
<protein>
    <recommendedName>
        <fullName evidence="6">Phosphoserine phosphatase</fullName>
    </recommendedName>
</protein>
<dbReference type="Pfam" id="PF12710">
    <property type="entry name" value="HAD"/>
    <property type="match status" value="1"/>
</dbReference>
<dbReference type="AlphaFoldDB" id="A0A6J4MGX0"/>
<dbReference type="GO" id="GO:0046872">
    <property type="term" value="F:metal ion binding"/>
    <property type="evidence" value="ECO:0007669"/>
    <property type="project" value="UniProtKB-KW"/>
</dbReference>
<dbReference type="EMBL" id="CADCTR010002513">
    <property type="protein sequence ID" value="CAA9357627.1"/>
    <property type="molecule type" value="Genomic_DNA"/>
</dbReference>
<dbReference type="Gene3D" id="3.40.50.1000">
    <property type="entry name" value="HAD superfamily/HAD-like"/>
    <property type="match status" value="1"/>
</dbReference>